<dbReference type="Pfam" id="PF09184">
    <property type="entry name" value="PPP4R2"/>
    <property type="match status" value="1"/>
</dbReference>
<keyword evidence="4" id="KW-1185">Reference proteome</keyword>
<reference evidence="3 4" key="1">
    <citation type="submission" date="2018-03" db="EMBL/GenBank/DDBJ databases">
        <authorList>
            <person name="Guldener U."/>
        </authorList>
    </citation>
    <scope>NUCLEOTIDE SEQUENCE [LARGE SCALE GENOMIC DNA]</scope>
    <source>
        <strain evidence="3 4">NBRC100155</strain>
    </source>
</reference>
<dbReference type="PANTHER" id="PTHR16487:SF0">
    <property type="entry name" value="PROTEIN PHOSPHATASE 4 REGULATORY SUBUNIT 2-RELATED"/>
    <property type="match status" value="1"/>
</dbReference>
<proteinExistence type="inferred from homology"/>
<feature type="region of interest" description="Disordered" evidence="2">
    <location>
        <begin position="358"/>
        <end position="377"/>
    </location>
</feature>
<dbReference type="GO" id="GO:0019888">
    <property type="term" value="F:protein phosphatase regulator activity"/>
    <property type="evidence" value="ECO:0007669"/>
    <property type="project" value="InterPro"/>
</dbReference>
<feature type="region of interest" description="Disordered" evidence="2">
    <location>
        <begin position="122"/>
        <end position="195"/>
    </location>
</feature>
<dbReference type="EMBL" id="OOIN01000001">
    <property type="protein sequence ID" value="SPO20121.1"/>
    <property type="molecule type" value="Genomic_DNA"/>
</dbReference>
<feature type="compositionally biased region" description="Low complexity" evidence="2">
    <location>
        <begin position="46"/>
        <end position="56"/>
    </location>
</feature>
<dbReference type="GO" id="GO:0005634">
    <property type="term" value="C:nucleus"/>
    <property type="evidence" value="ECO:0007669"/>
    <property type="project" value="TreeGrafter"/>
</dbReference>
<evidence type="ECO:0000313" key="3">
    <source>
        <dbReference type="EMBL" id="SPO20121.1"/>
    </source>
</evidence>
<dbReference type="InterPro" id="IPR015267">
    <property type="entry name" value="PPP4R2"/>
</dbReference>
<dbReference type="Proteomes" id="UP000324022">
    <property type="component" value="Unassembled WGS sequence"/>
</dbReference>
<protein>
    <submittedName>
        <fullName evidence="3">Uncharacterized protein</fullName>
    </submittedName>
</protein>
<dbReference type="GO" id="GO:0005737">
    <property type="term" value="C:cytoplasm"/>
    <property type="evidence" value="ECO:0007669"/>
    <property type="project" value="TreeGrafter"/>
</dbReference>
<name>A0A5C3DSE5_9BASI</name>
<evidence type="ECO:0000256" key="2">
    <source>
        <dbReference type="SAM" id="MobiDB-lite"/>
    </source>
</evidence>
<gene>
    <name evidence="3" type="ORF">UTRI_00520_B</name>
</gene>
<dbReference type="GO" id="GO:0030289">
    <property type="term" value="C:protein phosphatase 4 complex"/>
    <property type="evidence" value="ECO:0007669"/>
    <property type="project" value="InterPro"/>
</dbReference>
<sequence length="441" mass="47879">MTSDTLHDLDPSFQWNPSYLTQLQHIADTDEFQHDDDQSQPPVPSSLPASSSSSSVAADVSGAYDWPVLKDAIKYRIRLCLEESFGQERPLELHPAAALIPYQEPGYSVSAVQGRAAAGLMRLRPPAPGSTGEEDGGDAATSQRASSSDEEEKKPTPVLLDRPSSAAREDESVSQPLPPGFPTVDPDTGLYQPPYVAPADTKDFYACKRPNLTRTSVQPLSSDEITTHTRILFSMIDDFDLQPPFTIQRLAELIVDPTAHYNSGIKWISALKRCLSVTATRDAFPISPVQAPFAFLGVNANQEQDGSATDMSEVEMDRLDGLPPKRYRSCSVTSNSSSEPLFSPIPFVVRDENGLLTTSQGRVETTDGVREQAGFEQIPDLELEGADTTLNSDSVSSPNDVVDVAPIALGSTEQQKQEQVDETPSETTDQQPVQQEPNDGA</sequence>
<dbReference type="PANTHER" id="PTHR16487">
    <property type="entry name" value="PPP4R2-RELATED PROTEIN"/>
    <property type="match status" value="1"/>
</dbReference>
<evidence type="ECO:0000256" key="1">
    <source>
        <dbReference type="ARBA" id="ARBA00009207"/>
    </source>
</evidence>
<feature type="region of interest" description="Disordered" evidence="2">
    <location>
        <begin position="384"/>
        <end position="441"/>
    </location>
</feature>
<evidence type="ECO:0000313" key="4">
    <source>
        <dbReference type="Proteomes" id="UP000324022"/>
    </source>
</evidence>
<accession>A0A5C3DSE5</accession>
<dbReference type="OrthoDB" id="341898at2759"/>
<comment type="similarity">
    <text evidence="1">Belongs to the PPP4R2 family.</text>
</comment>
<organism evidence="3 4">
    <name type="scientific">Ustilago trichophora</name>
    <dbReference type="NCBI Taxonomy" id="86804"/>
    <lineage>
        <taxon>Eukaryota</taxon>
        <taxon>Fungi</taxon>
        <taxon>Dikarya</taxon>
        <taxon>Basidiomycota</taxon>
        <taxon>Ustilaginomycotina</taxon>
        <taxon>Ustilaginomycetes</taxon>
        <taxon>Ustilaginales</taxon>
        <taxon>Ustilaginaceae</taxon>
        <taxon>Ustilago</taxon>
    </lineage>
</organism>
<dbReference type="AlphaFoldDB" id="A0A5C3DSE5"/>
<feature type="compositionally biased region" description="Polar residues" evidence="2">
    <location>
        <begin position="425"/>
        <end position="441"/>
    </location>
</feature>
<feature type="compositionally biased region" description="Low complexity" evidence="2">
    <location>
        <begin position="391"/>
        <end position="404"/>
    </location>
</feature>
<feature type="region of interest" description="Disordered" evidence="2">
    <location>
        <begin position="32"/>
        <end position="56"/>
    </location>
</feature>